<comment type="caution">
    <text evidence="1">The sequence shown here is derived from an EMBL/GenBank/DDBJ whole genome shotgun (WGS) entry which is preliminary data.</text>
</comment>
<sequence>MRGDWGHGESLQYSEGLPLLTYLRVGEPGRPLVVFLPGGGHLARISYGHPGGRPDDFLAHWLAARGFTVLALSYPSDHPAVPAAHPELTVDRWGAAAAVLTQRIVAEHHLGAGVILCGWSMAGRSVLPFALTARRVGLDLRCFVSLAASAPLPGLVPVPPAGQPLTPEGLWEAALGQSSIRLDEWYGQISAQAGQDEPIMSRDEYVRHYLCRHSVGLRGEAQHWDGQSDIHDVEAAIRETGVGRWAEFPICAAIVPEGAQDARHALCDHLTWPAITAYSLGWRLSDATALSADTWAGLTAYSRRLPTDLVRFMPGNHFFFLGAAGARRAARHIEELWQAAEDLHLVVAGALTPHEVP</sequence>
<dbReference type="Proteomes" id="UP000621510">
    <property type="component" value="Unassembled WGS sequence"/>
</dbReference>
<organism evidence="1 2">
    <name type="scientific">Streptomyces endocoffeicus</name>
    <dbReference type="NCBI Taxonomy" id="2898945"/>
    <lineage>
        <taxon>Bacteria</taxon>
        <taxon>Bacillati</taxon>
        <taxon>Actinomycetota</taxon>
        <taxon>Actinomycetes</taxon>
        <taxon>Kitasatosporales</taxon>
        <taxon>Streptomycetaceae</taxon>
        <taxon>Streptomyces</taxon>
    </lineage>
</organism>
<name>A0ABS1Q595_9ACTN</name>
<reference evidence="1 2" key="1">
    <citation type="submission" date="2021-01" db="EMBL/GenBank/DDBJ databases">
        <title>WGS of actinomycetes isolated from Thailand.</title>
        <authorList>
            <person name="Thawai C."/>
        </authorList>
    </citation>
    <scope>NUCLEOTIDE SEQUENCE [LARGE SCALE GENOMIC DNA]</scope>
    <source>
        <strain evidence="1 2">CA3R110</strain>
    </source>
</reference>
<proteinExistence type="predicted"/>
<dbReference type="EMBL" id="JAERRG010000038">
    <property type="protein sequence ID" value="MBL1119858.1"/>
    <property type="molecule type" value="Genomic_DNA"/>
</dbReference>
<dbReference type="RefSeq" id="WP_201857635.1">
    <property type="nucleotide sequence ID" value="NZ_JAERRG010000038.1"/>
</dbReference>
<gene>
    <name evidence="1" type="ORF">JK364_47295</name>
</gene>
<evidence type="ECO:0000313" key="2">
    <source>
        <dbReference type="Proteomes" id="UP000621510"/>
    </source>
</evidence>
<protein>
    <recommendedName>
        <fullName evidence="3">Thioesterase</fullName>
    </recommendedName>
</protein>
<evidence type="ECO:0000313" key="1">
    <source>
        <dbReference type="EMBL" id="MBL1119858.1"/>
    </source>
</evidence>
<accession>A0ABS1Q595</accession>
<dbReference type="InterPro" id="IPR029058">
    <property type="entry name" value="AB_hydrolase_fold"/>
</dbReference>
<evidence type="ECO:0008006" key="3">
    <source>
        <dbReference type="Google" id="ProtNLM"/>
    </source>
</evidence>
<dbReference type="SUPFAM" id="SSF53474">
    <property type="entry name" value="alpha/beta-Hydrolases"/>
    <property type="match status" value="1"/>
</dbReference>
<dbReference type="Gene3D" id="3.40.50.1820">
    <property type="entry name" value="alpha/beta hydrolase"/>
    <property type="match status" value="1"/>
</dbReference>
<keyword evidence="2" id="KW-1185">Reference proteome</keyword>